<comment type="caution">
    <text evidence="1">The sequence shown here is derived from an EMBL/GenBank/DDBJ whole genome shotgun (WGS) entry which is preliminary data.</text>
</comment>
<protein>
    <submittedName>
        <fullName evidence="1">Uncharacterized protein</fullName>
    </submittedName>
</protein>
<accession>A0AA36GDM3</accession>
<sequence length="311" mass="35666">MAPVTVLRFRNLTPEQQQLVYLKLDLRDKRKLRTVAKIISGRNGVSRSAGAWGEALEIELIAHGYDLELCDLEEDGIQLSNRTDYARLRSKAAQIDFLNRLTLTLPPQYITFNYQGWELPGGGPLRAGLNILRWPLKILHFCESATKITVLLREEKLLARQPHTIDLRFSEGHTIEPRLQAYHVFFEQIAHVPRILIEHRYDKFEHWPATAMEVLMSLLEAALVVPDFAVAPQRLVDFLTREVNGLTRDAQFTIHRSVHSWRAVALIVELAQNYGSRAEHLRAERAHLAATTNPLNYEMIKIWPVLPAVVH</sequence>
<reference evidence="1" key="1">
    <citation type="submission" date="2023-06" db="EMBL/GenBank/DDBJ databases">
        <authorList>
            <person name="Delattre M."/>
        </authorList>
    </citation>
    <scope>NUCLEOTIDE SEQUENCE</scope>
    <source>
        <strain evidence="1">AF72</strain>
    </source>
</reference>
<organism evidence="1 2">
    <name type="scientific">Mesorhabditis spiculigera</name>
    <dbReference type="NCBI Taxonomy" id="96644"/>
    <lineage>
        <taxon>Eukaryota</taxon>
        <taxon>Metazoa</taxon>
        <taxon>Ecdysozoa</taxon>
        <taxon>Nematoda</taxon>
        <taxon>Chromadorea</taxon>
        <taxon>Rhabditida</taxon>
        <taxon>Rhabditina</taxon>
        <taxon>Rhabditomorpha</taxon>
        <taxon>Rhabditoidea</taxon>
        <taxon>Rhabditidae</taxon>
        <taxon>Mesorhabditinae</taxon>
        <taxon>Mesorhabditis</taxon>
    </lineage>
</organism>
<name>A0AA36GDM3_9BILA</name>
<gene>
    <name evidence="1" type="ORF">MSPICULIGERA_LOCUS19682</name>
</gene>
<evidence type="ECO:0000313" key="1">
    <source>
        <dbReference type="EMBL" id="CAJ0581525.1"/>
    </source>
</evidence>
<dbReference type="AlphaFoldDB" id="A0AA36GDM3"/>
<keyword evidence="2" id="KW-1185">Reference proteome</keyword>
<dbReference type="Proteomes" id="UP001177023">
    <property type="component" value="Unassembled WGS sequence"/>
</dbReference>
<dbReference type="EMBL" id="CATQJA010002663">
    <property type="protein sequence ID" value="CAJ0581525.1"/>
    <property type="molecule type" value="Genomic_DNA"/>
</dbReference>
<proteinExistence type="predicted"/>
<feature type="non-terminal residue" evidence="1">
    <location>
        <position position="311"/>
    </location>
</feature>
<evidence type="ECO:0000313" key="2">
    <source>
        <dbReference type="Proteomes" id="UP001177023"/>
    </source>
</evidence>